<evidence type="ECO:0000313" key="9">
    <source>
        <dbReference type="Proteomes" id="UP000799437"/>
    </source>
</evidence>
<keyword evidence="9" id="KW-1185">Reference proteome</keyword>
<dbReference type="InterPro" id="IPR010666">
    <property type="entry name" value="Znf_GRF"/>
</dbReference>
<dbReference type="OrthoDB" id="430051at2759"/>
<evidence type="ECO:0000256" key="1">
    <source>
        <dbReference type="ARBA" id="ARBA00022723"/>
    </source>
</evidence>
<sequence>MFTPRTPRRGNQGRGRARGKGARSPAKTPLKGMFADGVWHCNCHPRLPAQRFQVKKESKNKGRWFYTCQKTEAKRCDFFLWEDDARFREEGAVLNNSRSEPWSGVDVTPSKPRSVIDITPSKPAQQRTQFEDGGFIRRDKRSRDEFEEDDDDEFGESFDAEALELMKQAAETPSKSRKVDALAIPKRRVLPWLRDQEGQKSAGGLLTPQTERVVKQGLFTTPTKETERTAASTTSTRGSITQPQLRHREPSPSPCTLKALDSMSTPVQLTEARSPSKDAPELTSDVLEYLRESKVQLPPPVQEGLKQLLSKHTFRTQGVIKGREISRLALKAKDAKIVELQHRIAALEADFEAERAQNRYRDWEVKTSSHND</sequence>
<evidence type="ECO:0000259" key="7">
    <source>
        <dbReference type="PROSITE" id="PS51999"/>
    </source>
</evidence>
<evidence type="ECO:0000256" key="6">
    <source>
        <dbReference type="SAM" id="MobiDB-lite"/>
    </source>
</evidence>
<feature type="region of interest" description="Disordered" evidence="6">
    <location>
        <begin position="223"/>
        <end position="253"/>
    </location>
</feature>
<evidence type="ECO:0000256" key="3">
    <source>
        <dbReference type="ARBA" id="ARBA00022833"/>
    </source>
</evidence>
<name>A0A6A6W143_9PEZI</name>
<feature type="compositionally biased region" description="Acidic residues" evidence="6">
    <location>
        <begin position="145"/>
        <end position="154"/>
    </location>
</feature>
<keyword evidence="3" id="KW-0862">Zinc</keyword>
<dbReference type="GeneID" id="54490968"/>
<organism evidence="8 9">
    <name type="scientific">Pseudovirgaria hyperparasitica</name>
    <dbReference type="NCBI Taxonomy" id="470096"/>
    <lineage>
        <taxon>Eukaryota</taxon>
        <taxon>Fungi</taxon>
        <taxon>Dikarya</taxon>
        <taxon>Ascomycota</taxon>
        <taxon>Pezizomycotina</taxon>
        <taxon>Dothideomycetes</taxon>
        <taxon>Dothideomycetes incertae sedis</taxon>
        <taxon>Acrospermales</taxon>
        <taxon>Acrospermaceae</taxon>
        <taxon>Pseudovirgaria</taxon>
    </lineage>
</organism>
<gene>
    <name evidence="8" type="ORF">EJ05DRAFT_71271</name>
</gene>
<dbReference type="Pfam" id="PF06839">
    <property type="entry name" value="Zn_ribbon_GRF"/>
    <property type="match status" value="1"/>
</dbReference>
<keyword evidence="5" id="KW-0175">Coiled coil</keyword>
<feature type="compositionally biased region" description="Basic and acidic residues" evidence="6">
    <location>
        <begin position="134"/>
        <end position="144"/>
    </location>
</feature>
<dbReference type="RefSeq" id="XP_033599089.1">
    <property type="nucleotide sequence ID" value="XM_033749914.1"/>
</dbReference>
<evidence type="ECO:0000256" key="2">
    <source>
        <dbReference type="ARBA" id="ARBA00022771"/>
    </source>
</evidence>
<protein>
    <recommendedName>
        <fullName evidence="7">GRF-type domain-containing protein</fullName>
    </recommendedName>
</protein>
<dbReference type="AlphaFoldDB" id="A0A6A6W143"/>
<dbReference type="Proteomes" id="UP000799437">
    <property type="component" value="Unassembled WGS sequence"/>
</dbReference>
<evidence type="ECO:0000313" key="8">
    <source>
        <dbReference type="EMBL" id="KAF2756638.1"/>
    </source>
</evidence>
<dbReference type="GO" id="GO:0008270">
    <property type="term" value="F:zinc ion binding"/>
    <property type="evidence" value="ECO:0007669"/>
    <property type="project" value="UniProtKB-KW"/>
</dbReference>
<feature type="region of interest" description="Disordered" evidence="6">
    <location>
        <begin position="1"/>
        <end position="30"/>
    </location>
</feature>
<dbReference type="PROSITE" id="PS51999">
    <property type="entry name" value="ZF_GRF"/>
    <property type="match status" value="1"/>
</dbReference>
<feature type="coiled-coil region" evidence="5">
    <location>
        <begin position="330"/>
        <end position="357"/>
    </location>
</feature>
<feature type="domain" description="GRF-type" evidence="7">
    <location>
        <begin position="41"/>
        <end position="85"/>
    </location>
</feature>
<keyword evidence="1" id="KW-0479">Metal-binding</keyword>
<proteinExistence type="predicted"/>
<evidence type="ECO:0000256" key="5">
    <source>
        <dbReference type="SAM" id="Coils"/>
    </source>
</evidence>
<evidence type="ECO:0000256" key="4">
    <source>
        <dbReference type="PROSITE-ProRule" id="PRU01343"/>
    </source>
</evidence>
<dbReference type="EMBL" id="ML996575">
    <property type="protein sequence ID" value="KAF2756638.1"/>
    <property type="molecule type" value="Genomic_DNA"/>
</dbReference>
<accession>A0A6A6W143</accession>
<keyword evidence="2 4" id="KW-0863">Zinc-finger</keyword>
<feature type="region of interest" description="Disordered" evidence="6">
    <location>
        <begin position="121"/>
        <end position="154"/>
    </location>
</feature>
<reference evidence="8" key="1">
    <citation type="journal article" date="2020" name="Stud. Mycol.">
        <title>101 Dothideomycetes genomes: a test case for predicting lifestyles and emergence of pathogens.</title>
        <authorList>
            <person name="Haridas S."/>
            <person name="Albert R."/>
            <person name="Binder M."/>
            <person name="Bloem J."/>
            <person name="Labutti K."/>
            <person name="Salamov A."/>
            <person name="Andreopoulos B."/>
            <person name="Baker S."/>
            <person name="Barry K."/>
            <person name="Bills G."/>
            <person name="Bluhm B."/>
            <person name="Cannon C."/>
            <person name="Castanera R."/>
            <person name="Culley D."/>
            <person name="Daum C."/>
            <person name="Ezra D."/>
            <person name="Gonzalez J."/>
            <person name="Henrissat B."/>
            <person name="Kuo A."/>
            <person name="Liang C."/>
            <person name="Lipzen A."/>
            <person name="Lutzoni F."/>
            <person name="Magnuson J."/>
            <person name="Mondo S."/>
            <person name="Nolan M."/>
            <person name="Ohm R."/>
            <person name="Pangilinan J."/>
            <person name="Park H.-J."/>
            <person name="Ramirez L."/>
            <person name="Alfaro M."/>
            <person name="Sun H."/>
            <person name="Tritt A."/>
            <person name="Yoshinaga Y."/>
            <person name="Zwiers L.-H."/>
            <person name="Turgeon B."/>
            <person name="Goodwin S."/>
            <person name="Spatafora J."/>
            <person name="Crous P."/>
            <person name="Grigoriev I."/>
        </authorList>
    </citation>
    <scope>NUCLEOTIDE SEQUENCE</scope>
    <source>
        <strain evidence="8">CBS 121739</strain>
    </source>
</reference>